<gene>
    <name evidence="1" type="ORF">MSL71_22970</name>
</gene>
<proteinExistence type="predicted"/>
<name>A0A4V6ILC9_9BACT</name>
<keyword evidence="2" id="KW-1185">Reference proteome</keyword>
<sequence length="264" mass="29888">MHTPRGFFVLYQPPYRTPCIFDLNARGMFPQRPPVTRAWGMRAVVAEDLRVALQILYLTEKQAVDPATGRTYPWAVTEILMDLPGDLTLSPEALEEKITDNALRQGITDEFTTWRTGYVPTGDNGSPDMGALSRKLKAGLAENKDHLRSDLARRNAPWIYAALPRLVQDFKRGLYLRVADTLYPDYRNRGGEDTEEAFLKKAMLFQRIYDTNGTPGSKPDGTAWKDDDETWECWIGCAGDEEEAKRVCKTLEAILRPLEKTLTA</sequence>
<organism evidence="1 2">
    <name type="scientific">Desulfoluna butyratoxydans</name>
    <dbReference type="NCBI Taxonomy" id="231438"/>
    <lineage>
        <taxon>Bacteria</taxon>
        <taxon>Pseudomonadati</taxon>
        <taxon>Thermodesulfobacteriota</taxon>
        <taxon>Desulfobacteria</taxon>
        <taxon>Desulfobacterales</taxon>
        <taxon>Desulfolunaceae</taxon>
        <taxon>Desulfoluna</taxon>
    </lineage>
</organism>
<accession>A0A4V6ILC9</accession>
<reference evidence="1 2" key="1">
    <citation type="submission" date="2019-03" db="EMBL/GenBank/DDBJ databases">
        <authorList>
            <person name="Nijsse B."/>
        </authorList>
    </citation>
    <scope>NUCLEOTIDE SEQUENCE [LARGE SCALE GENOMIC DNA]</scope>
    <source>
        <strain evidence="1">Desulfoluna butyratoxydans MSL71</strain>
    </source>
</reference>
<dbReference type="RefSeq" id="WP_180140353.1">
    <property type="nucleotide sequence ID" value="NZ_CAADHO010000003.1"/>
</dbReference>
<evidence type="ECO:0000313" key="1">
    <source>
        <dbReference type="EMBL" id="VFQ44648.1"/>
    </source>
</evidence>
<dbReference type="EMBL" id="CAADHO010000003">
    <property type="protein sequence ID" value="VFQ44648.1"/>
    <property type="molecule type" value="Genomic_DNA"/>
</dbReference>
<protein>
    <submittedName>
        <fullName evidence="1">Uncharacterized protein</fullName>
    </submittedName>
</protein>
<dbReference type="Proteomes" id="UP000507962">
    <property type="component" value="Unassembled WGS sequence"/>
</dbReference>
<evidence type="ECO:0000313" key="2">
    <source>
        <dbReference type="Proteomes" id="UP000507962"/>
    </source>
</evidence>
<dbReference type="AlphaFoldDB" id="A0A4V6ILC9"/>